<proteinExistence type="predicted"/>
<evidence type="ECO:0000313" key="2">
    <source>
        <dbReference type="Proteomes" id="UP001305174"/>
    </source>
</evidence>
<dbReference type="Proteomes" id="UP001305174">
    <property type="component" value="Segment"/>
</dbReference>
<keyword evidence="2" id="KW-1185">Reference proteome</keyword>
<reference evidence="2" key="1">
    <citation type="submission" date="2024-05" db="EMBL/GenBank/DDBJ databases">
        <authorList>
            <person name="Tikunov A.Y."/>
            <person name="Morozova V.V."/>
            <person name="Kozlova Y.N."/>
            <person name="Tikunova N.V."/>
            <person name="Babkin I.V."/>
        </authorList>
    </citation>
    <scope>NUCLEOTIDE SEQUENCE [LARGE SCALE GENOMIC DNA]</scope>
</reference>
<name>A0AAX4G6R4_9CAUD</name>
<sequence>MATQMKRLIQYLNTQDDSFTYTVRGESEPTYRVDSGGRLYKKGKHIGDYRLQHDCWHLYIDGQLVSSSLPNTLFYLPEFELKSLTTMINQEG</sequence>
<accession>A0AAX4G6R4</accession>
<dbReference type="EMBL" id="OR575930">
    <property type="protein sequence ID" value="WOZ57587.1"/>
    <property type="molecule type" value="Genomic_DNA"/>
</dbReference>
<evidence type="ECO:0000313" key="1">
    <source>
        <dbReference type="EMBL" id="WOZ57587.1"/>
    </source>
</evidence>
<protein>
    <submittedName>
        <fullName evidence="1">Uncharacterized protein</fullName>
    </submittedName>
</protein>
<organism evidence="1 2">
    <name type="scientific">Pseudomonas phage vB_PseuGesM_254</name>
    <dbReference type="NCBI Taxonomy" id="3092638"/>
    <lineage>
        <taxon>Viruses</taxon>
        <taxon>Duplodnaviria</taxon>
        <taxon>Heunggongvirae</taxon>
        <taxon>Uroviricota</taxon>
        <taxon>Caudoviricetes</taxon>
        <taxon>Vandenendeviridae</taxon>
        <taxon>Chemalvirus</taxon>
        <taxon>Chemalvirus PseuGes254</taxon>
    </lineage>
</organism>